<sequence>MCSIHEGEKPWVQLTLPFLHPKTVCALKRSFVHPHIKIPTSLASETANLPAFRDSIELQKQKFINKGLDNQDLVALVACQFFSDKLYNFNTTTGNGVDPSIDPTFLPQLQALCPQNSDANKRVALDTGNPNTFDASFFKNLKMGEEYCSQIRGCGKMPPPGATCNGSLASKACRH</sequence>
<dbReference type="EC" id="1.11.1.7" evidence="3"/>
<comment type="cofactor">
    <cofactor evidence="2">
        <name>heme b</name>
        <dbReference type="ChEBI" id="CHEBI:60344"/>
    </cofactor>
</comment>
<keyword evidence="10" id="KW-0106">Calcium</keyword>
<dbReference type="Pfam" id="PF00141">
    <property type="entry name" value="peroxidase"/>
    <property type="match status" value="1"/>
</dbReference>
<evidence type="ECO:0000256" key="9">
    <source>
        <dbReference type="PIRSR" id="PIRSR600823-2"/>
    </source>
</evidence>
<keyword evidence="7" id="KW-0560">Oxidoreductase</keyword>
<evidence type="ECO:0000256" key="4">
    <source>
        <dbReference type="ARBA" id="ARBA00022559"/>
    </source>
</evidence>
<dbReference type="EMBL" id="QGNW01000361">
    <property type="protein sequence ID" value="RVW74891.1"/>
    <property type="molecule type" value="Genomic_DNA"/>
</dbReference>
<keyword evidence="4 14" id="KW-0575">Peroxidase</keyword>
<organism evidence="14 15">
    <name type="scientific">Vitis vinifera</name>
    <name type="common">Grape</name>
    <dbReference type="NCBI Taxonomy" id="29760"/>
    <lineage>
        <taxon>Eukaryota</taxon>
        <taxon>Viridiplantae</taxon>
        <taxon>Streptophyta</taxon>
        <taxon>Embryophyta</taxon>
        <taxon>Tracheophyta</taxon>
        <taxon>Spermatophyta</taxon>
        <taxon>Magnoliopsida</taxon>
        <taxon>eudicotyledons</taxon>
        <taxon>Gunneridae</taxon>
        <taxon>Pentapetalae</taxon>
        <taxon>rosids</taxon>
        <taxon>Vitales</taxon>
        <taxon>Vitaceae</taxon>
        <taxon>Viteae</taxon>
        <taxon>Vitis</taxon>
    </lineage>
</organism>
<dbReference type="GO" id="GO:0140825">
    <property type="term" value="F:lactoperoxidase activity"/>
    <property type="evidence" value="ECO:0007669"/>
    <property type="project" value="UniProtKB-EC"/>
</dbReference>
<dbReference type="InterPro" id="IPR010255">
    <property type="entry name" value="Haem_peroxidase_sf"/>
</dbReference>
<dbReference type="Proteomes" id="UP000288805">
    <property type="component" value="Unassembled WGS sequence"/>
</dbReference>
<comment type="cofactor">
    <cofactor evidence="10">
        <name>Ca(2+)</name>
        <dbReference type="ChEBI" id="CHEBI:29108"/>
    </cofactor>
    <text evidence="10">Binds 2 calcium ions per subunit.</text>
</comment>
<evidence type="ECO:0000256" key="6">
    <source>
        <dbReference type="ARBA" id="ARBA00022723"/>
    </source>
</evidence>
<evidence type="ECO:0000256" key="3">
    <source>
        <dbReference type="ARBA" id="ARBA00012313"/>
    </source>
</evidence>
<evidence type="ECO:0000256" key="8">
    <source>
        <dbReference type="ARBA" id="ARBA00023004"/>
    </source>
</evidence>
<feature type="disulfide bond" evidence="11">
    <location>
        <begin position="79"/>
        <end position="113"/>
    </location>
</feature>
<dbReference type="GO" id="GO:0006979">
    <property type="term" value="P:response to oxidative stress"/>
    <property type="evidence" value="ECO:0007669"/>
    <property type="project" value="InterPro"/>
</dbReference>
<evidence type="ECO:0000256" key="7">
    <source>
        <dbReference type="ARBA" id="ARBA00023002"/>
    </source>
</evidence>
<evidence type="ECO:0000256" key="5">
    <source>
        <dbReference type="ARBA" id="ARBA00022617"/>
    </source>
</evidence>
<dbReference type="PROSITE" id="PS50873">
    <property type="entry name" value="PEROXIDASE_4"/>
    <property type="match status" value="1"/>
</dbReference>
<comment type="caution">
    <text evidence="14">The sequence shown here is derived from an EMBL/GenBank/DDBJ whole genome shotgun (WGS) entry which is preliminary data.</text>
</comment>
<feature type="binding site" evidence="10">
    <location>
        <position position="134"/>
    </location>
    <ligand>
        <name>Ca(2+)</name>
        <dbReference type="ChEBI" id="CHEBI:29108"/>
        <label>2</label>
    </ligand>
</feature>
<evidence type="ECO:0000256" key="12">
    <source>
        <dbReference type="RuleBase" id="RU004241"/>
    </source>
</evidence>
<keyword evidence="8" id="KW-0408">Iron</keyword>
<dbReference type="SUPFAM" id="SSF48113">
    <property type="entry name" value="Heme-dependent peroxidases"/>
    <property type="match status" value="1"/>
</dbReference>
<feature type="binding site" evidence="9">
    <location>
        <position position="50"/>
    </location>
    <ligand>
        <name>substrate</name>
    </ligand>
</feature>
<keyword evidence="11" id="KW-1015">Disulfide bond</keyword>
<dbReference type="PANTHER" id="PTHR31235">
    <property type="entry name" value="PEROXIDASE 25-RELATED"/>
    <property type="match status" value="1"/>
</dbReference>
<protein>
    <recommendedName>
        <fullName evidence="3">peroxidase</fullName>
        <ecNumber evidence="3">1.11.1.7</ecNumber>
    </recommendedName>
</protein>
<dbReference type="InterPro" id="IPR002016">
    <property type="entry name" value="Haem_peroxidase"/>
</dbReference>
<comment type="catalytic activity">
    <reaction evidence="1">
        <text>2 a phenolic donor + H2O2 = 2 a phenolic radical donor + 2 H2O</text>
        <dbReference type="Rhea" id="RHEA:56136"/>
        <dbReference type="ChEBI" id="CHEBI:15377"/>
        <dbReference type="ChEBI" id="CHEBI:16240"/>
        <dbReference type="ChEBI" id="CHEBI:139520"/>
        <dbReference type="ChEBI" id="CHEBI:139521"/>
        <dbReference type="EC" id="1.11.1.7"/>
    </reaction>
</comment>
<dbReference type="AlphaFoldDB" id="A0A438GRP7"/>
<dbReference type="GO" id="GO:0020037">
    <property type="term" value="F:heme binding"/>
    <property type="evidence" value="ECO:0007669"/>
    <property type="project" value="InterPro"/>
</dbReference>
<comment type="similarity">
    <text evidence="12">Belongs to the peroxidase family.</text>
</comment>
<evidence type="ECO:0000256" key="1">
    <source>
        <dbReference type="ARBA" id="ARBA00000189"/>
    </source>
</evidence>
<accession>A0A438GRP7</accession>
<gene>
    <name evidence="14" type="primary">poxN1_13</name>
    <name evidence="14" type="ORF">CK203_054579</name>
</gene>
<evidence type="ECO:0000256" key="11">
    <source>
        <dbReference type="PIRSR" id="PIRSR600823-5"/>
    </source>
</evidence>
<evidence type="ECO:0000313" key="14">
    <source>
        <dbReference type="EMBL" id="RVW74891.1"/>
    </source>
</evidence>
<dbReference type="Gene3D" id="1.10.420.10">
    <property type="entry name" value="Peroxidase, domain 2"/>
    <property type="match status" value="1"/>
</dbReference>
<dbReference type="InterPro" id="IPR000823">
    <property type="entry name" value="Peroxidase_pln"/>
</dbReference>
<evidence type="ECO:0000313" key="15">
    <source>
        <dbReference type="Proteomes" id="UP000288805"/>
    </source>
</evidence>
<proteinExistence type="inferred from homology"/>
<evidence type="ECO:0000256" key="2">
    <source>
        <dbReference type="ARBA" id="ARBA00001970"/>
    </source>
</evidence>
<name>A0A438GRP7_VITVI</name>
<feature type="binding site" evidence="10">
    <location>
        <position position="126"/>
    </location>
    <ligand>
        <name>Ca(2+)</name>
        <dbReference type="ChEBI" id="CHEBI:29108"/>
        <label>2</label>
    </ligand>
</feature>
<keyword evidence="6 10" id="KW-0479">Metal-binding</keyword>
<evidence type="ECO:0000259" key="13">
    <source>
        <dbReference type="PROSITE" id="PS50873"/>
    </source>
</evidence>
<feature type="domain" description="Plant heme peroxidase family profile" evidence="13">
    <location>
        <begin position="48"/>
        <end position="145"/>
    </location>
</feature>
<keyword evidence="5" id="KW-0349">Heme</keyword>
<reference evidence="14 15" key="1">
    <citation type="journal article" date="2018" name="PLoS Genet.">
        <title>Population sequencing reveals clonal diversity and ancestral inbreeding in the grapevine cultivar Chardonnay.</title>
        <authorList>
            <person name="Roach M.J."/>
            <person name="Johnson D.L."/>
            <person name="Bohlmann J."/>
            <person name="van Vuuren H.J."/>
            <person name="Jones S.J."/>
            <person name="Pretorius I.S."/>
            <person name="Schmidt S.A."/>
            <person name="Borneman A.R."/>
        </authorList>
    </citation>
    <scope>NUCLEOTIDE SEQUENCE [LARGE SCALE GENOMIC DNA]</scope>
    <source>
        <strain evidence="15">cv. Chardonnay</strain>
        <tissue evidence="14">Leaf</tissue>
    </source>
</reference>
<dbReference type="GO" id="GO:0046872">
    <property type="term" value="F:metal ion binding"/>
    <property type="evidence" value="ECO:0007669"/>
    <property type="project" value="UniProtKB-KW"/>
</dbReference>
<evidence type="ECO:0000256" key="10">
    <source>
        <dbReference type="PIRSR" id="PIRSR600823-3"/>
    </source>
</evidence>